<dbReference type="Proteomes" id="UP001204015">
    <property type="component" value="Unassembled WGS sequence"/>
</dbReference>
<reference evidence="2 3" key="1">
    <citation type="submission" date="2022-06" db="EMBL/GenBank/DDBJ databases">
        <title>A taxonomic note on the genus Prevotella: Description of four novel genera and emended description of the genera Hallella and Xylanibacter.</title>
        <authorList>
            <person name="Hitch T.C.A."/>
        </authorList>
    </citation>
    <scope>NUCLEOTIDE SEQUENCE [LARGE SCALE GENOMIC DNA]</scope>
    <source>
        <strain evidence="2 3">DSM 100619</strain>
    </source>
</reference>
<organism evidence="2 3">
    <name type="scientific">Segatella cerevisiae</name>
    <dbReference type="NCBI Taxonomy" id="2053716"/>
    <lineage>
        <taxon>Bacteria</taxon>
        <taxon>Pseudomonadati</taxon>
        <taxon>Bacteroidota</taxon>
        <taxon>Bacteroidia</taxon>
        <taxon>Bacteroidales</taxon>
        <taxon>Prevotellaceae</taxon>
        <taxon>Segatella</taxon>
    </lineage>
</organism>
<sequence length="539" mass="58526">MTKSPFQYSVKILILLLAILGTVSSCSSSDDASSSDDGGGDWSHNVLKLDFSAIQAVMRSSTRAVGDSSDVAGSTEESDFHTIHAWVFDSSIPGANATPLDYIEIDDAIRYQDKQGHLSTQVKVPKTVKNCDLYILANAGSMANAGSFSDKSTRGQLDSLAFGTGPTVSDLPQKGLPISRIVKNISVAEFKDGNGTVKIPLLRAVSKVDFFLTKSKGMSSPSITGITLDGNTIPNESYVFPISANYSASIPNPSSVNIVTAKGYDADSIAYPGISPEKPFTDIKEVNQPLKRENTEDAQTYKNLLLDSASLVALSYLKESNKPLSCTIYYKRSSSSAIMHQHFVINGQLLRDHELLVYAYFNGDNLNADLSILPWTNGGTYNFSAKVETLLGRGSYKTDQDSIVAVAYDKDNPVKYANQLQLTVSSPEGQKWILQTDNPDFGFIKLNGNTPSGITDQLTGIGGNQVITFYFVPKRDIDLTDPNRNYKANLYLTIPGYNEVNSGKVPFNAGDKKLPGSETDIPYIEVSKSLYNKLPVVNQ</sequence>
<proteinExistence type="predicted"/>
<protein>
    <recommendedName>
        <fullName evidence="4">Major fimbrial subunit protein N-terminal domain-containing protein</fullName>
    </recommendedName>
</protein>
<evidence type="ECO:0000256" key="1">
    <source>
        <dbReference type="SAM" id="SignalP"/>
    </source>
</evidence>
<dbReference type="RefSeq" id="WP_252761269.1">
    <property type="nucleotide sequence ID" value="NZ_JAMXLY010000032.1"/>
</dbReference>
<dbReference type="EMBL" id="JAMXLY010000032">
    <property type="protein sequence ID" value="MCO6025913.1"/>
    <property type="molecule type" value="Genomic_DNA"/>
</dbReference>
<keyword evidence="1" id="KW-0732">Signal</keyword>
<accession>A0ABT1BXV2</accession>
<feature type="chain" id="PRO_5046231381" description="Major fimbrial subunit protein N-terminal domain-containing protein" evidence="1">
    <location>
        <begin position="29"/>
        <end position="539"/>
    </location>
</feature>
<gene>
    <name evidence="2" type="ORF">NG821_08705</name>
</gene>
<feature type="signal peptide" evidence="1">
    <location>
        <begin position="1"/>
        <end position="28"/>
    </location>
</feature>
<comment type="caution">
    <text evidence="2">The sequence shown here is derived from an EMBL/GenBank/DDBJ whole genome shotgun (WGS) entry which is preliminary data.</text>
</comment>
<keyword evidence="3" id="KW-1185">Reference proteome</keyword>
<dbReference type="PROSITE" id="PS51257">
    <property type="entry name" value="PROKAR_LIPOPROTEIN"/>
    <property type="match status" value="1"/>
</dbReference>
<evidence type="ECO:0000313" key="3">
    <source>
        <dbReference type="Proteomes" id="UP001204015"/>
    </source>
</evidence>
<evidence type="ECO:0000313" key="2">
    <source>
        <dbReference type="EMBL" id="MCO6025913.1"/>
    </source>
</evidence>
<evidence type="ECO:0008006" key="4">
    <source>
        <dbReference type="Google" id="ProtNLM"/>
    </source>
</evidence>
<name>A0ABT1BXV2_9BACT</name>